<evidence type="ECO:0000313" key="2">
    <source>
        <dbReference type="Proteomes" id="UP000604383"/>
    </source>
</evidence>
<accession>A0AB36AZX0</accession>
<comment type="caution">
    <text evidence="1">The sequence shown here is derived from an EMBL/GenBank/DDBJ whole genome shotgun (WGS) entry which is preliminary data.</text>
</comment>
<dbReference type="Proteomes" id="UP000604383">
    <property type="component" value="Unassembled WGS sequence"/>
</dbReference>
<gene>
    <name evidence="1" type="ORF">GT664_00660</name>
</gene>
<dbReference type="AlphaFoldDB" id="A0AB36AZX0"/>
<organism evidence="1 2">
    <name type="scientific">Clostridium innocuum</name>
    <dbReference type="NCBI Taxonomy" id="1522"/>
    <lineage>
        <taxon>Bacteria</taxon>
        <taxon>Bacillati</taxon>
        <taxon>Bacillota</taxon>
        <taxon>Clostridia</taxon>
        <taxon>Eubacteriales</taxon>
        <taxon>Clostridiaceae</taxon>
        <taxon>Clostridium</taxon>
    </lineage>
</organism>
<protein>
    <submittedName>
        <fullName evidence="1">Uncharacterized protein</fullName>
    </submittedName>
</protein>
<dbReference type="EMBL" id="WWTN01000001">
    <property type="protein sequence ID" value="MZH54292.1"/>
    <property type="molecule type" value="Genomic_DNA"/>
</dbReference>
<dbReference type="RefSeq" id="WP_009588799.1">
    <property type="nucleotide sequence ID" value="NZ_BAABXQ010000006.1"/>
</dbReference>
<proteinExistence type="predicted"/>
<sequence length="46" mass="5415">MRKDYEAGYRRVERFLREYTDTEDSKRIAAMYVTDASYCGILNTVG</sequence>
<name>A0AB36AZX0_CLOIN</name>
<evidence type="ECO:0000313" key="1">
    <source>
        <dbReference type="EMBL" id="MZH54292.1"/>
    </source>
</evidence>
<reference evidence="1" key="1">
    <citation type="journal article" date="2019" name="Nat. Med.">
        <title>A library of human gut bacterial isolates paired with longitudinal multiomics data enables mechanistic microbiome research.</title>
        <authorList>
            <person name="Poyet M."/>
            <person name="Groussin M."/>
            <person name="Gibbons S.M."/>
            <person name="Avila-Pacheco J."/>
            <person name="Jiang X."/>
            <person name="Kearney S.M."/>
            <person name="Perrotta A.R."/>
            <person name="Berdy B."/>
            <person name="Zhao S."/>
            <person name="Lieberman T.D."/>
            <person name="Swanson P.K."/>
            <person name="Smith M."/>
            <person name="Roesemann S."/>
            <person name="Alexander J.E."/>
            <person name="Rich S.A."/>
            <person name="Livny J."/>
            <person name="Vlamakis H."/>
            <person name="Clish C."/>
            <person name="Bullock K."/>
            <person name="Deik A."/>
            <person name="Scott J."/>
            <person name="Pierce K.A."/>
            <person name="Xavier R.J."/>
            <person name="Alm E.J."/>
        </authorList>
    </citation>
    <scope>NUCLEOTIDE SEQUENCE</scope>
    <source>
        <strain evidence="1">BIOML-A12</strain>
    </source>
</reference>